<keyword evidence="2" id="KW-1185">Reference proteome</keyword>
<evidence type="ECO:0000313" key="1">
    <source>
        <dbReference type="EMBL" id="KAJ1160424.1"/>
    </source>
</evidence>
<dbReference type="EMBL" id="JANPWB010000008">
    <property type="protein sequence ID" value="KAJ1160424.1"/>
    <property type="molecule type" value="Genomic_DNA"/>
</dbReference>
<reference evidence="1" key="1">
    <citation type="journal article" date="2022" name="bioRxiv">
        <title>Sequencing and chromosome-scale assembly of the giantPleurodeles waltlgenome.</title>
        <authorList>
            <person name="Brown T."/>
            <person name="Elewa A."/>
            <person name="Iarovenko S."/>
            <person name="Subramanian E."/>
            <person name="Araus A.J."/>
            <person name="Petzold A."/>
            <person name="Susuki M."/>
            <person name="Suzuki K.-i.T."/>
            <person name="Hayashi T."/>
            <person name="Toyoda A."/>
            <person name="Oliveira C."/>
            <person name="Osipova E."/>
            <person name="Leigh N.D."/>
            <person name="Simon A."/>
            <person name="Yun M.H."/>
        </authorList>
    </citation>
    <scope>NUCLEOTIDE SEQUENCE</scope>
    <source>
        <strain evidence="1">20211129_DDA</strain>
        <tissue evidence="1">Liver</tissue>
    </source>
</reference>
<protein>
    <submittedName>
        <fullName evidence="1">Uncharacterized protein</fullName>
    </submittedName>
</protein>
<name>A0AAV7S5Y5_PLEWA</name>
<accession>A0AAV7S5Y5</accession>
<proteinExistence type="predicted"/>
<gene>
    <name evidence="1" type="ORF">NDU88_000926</name>
</gene>
<dbReference type="Proteomes" id="UP001066276">
    <property type="component" value="Chromosome 4_2"/>
</dbReference>
<dbReference type="AlphaFoldDB" id="A0AAV7S5Y5"/>
<sequence length="96" mass="9881">MSPGRLVSVNYSHVCASAGALLARLPEISAVGSARPHGCAGRKRAVCDSQETLSVYPGLRLLRNVVPAIGGLLAGEVAIATRSPCKGSEKQLLLSV</sequence>
<organism evidence="1 2">
    <name type="scientific">Pleurodeles waltl</name>
    <name type="common">Iberian ribbed newt</name>
    <dbReference type="NCBI Taxonomy" id="8319"/>
    <lineage>
        <taxon>Eukaryota</taxon>
        <taxon>Metazoa</taxon>
        <taxon>Chordata</taxon>
        <taxon>Craniata</taxon>
        <taxon>Vertebrata</taxon>
        <taxon>Euteleostomi</taxon>
        <taxon>Amphibia</taxon>
        <taxon>Batrachia</taxon>
        <taxon>Caudata</taxon>
        <taxon>Salamandroidea</taxon>
        <taxon>Salamandridae</taxon>
        <taxon>Pleurodelinae</taxon>
        <taxon>Pleurodeles</taxon>
    </lineage>
</organism>
<comment type="caution">
    <text evidence="1">The sequence shown here is derived from an EMBL/GenBank/DDBJ whole genome shotgun (WGS) entry which is preliminary data.</text>
</comment>
<evidence type="ECO:0000313" key="2">
    <source>
        <dbReference type="Proteomes" id="UP001066276"/>
    </source>
</evidence>